<proteinExistence type="predicted"/>
<gene>
    <name evidence="2" type="ORF">EJB05_05304</name>
</gene>
<name>A0A5J9WCT4_9POAL</name>
<evidence type="ECO:0000313" key="2">
    <source>
        <dbReference type="EMBL" id="TVU45801.1"/>
    </source>
</evidence>
<dbReference type="Proteomes" id="UP000324897">
    <property type="component" value="Chromosome 5"/>
</dbReference>
<dbReference type="AlphaFoldDB" id="A0A5J9WCT4"/>
<evidence type="ECO:0000313" key="3">
    <source>
        <dbReference type="Proteomes" id="UP000324897"/>
    </source>
</evidence>
<keyword evidence="3" id="KW-1185">Reference proteome</keyword>
<protein>
    <submittedName>
        <fullName evidence="2">Uncharacterized protein</fullName>
    </submittedName>
</protein>
<dbReference type="EMBL" id="RWGY01000004">
    <property type="protein sequence ID" value="TVU45801.1"/>
    <property type="molecule type" value="Genomic_DNA"/>
</dbReference>
<organism evidence="2 3">
    <name type="scientific">Eragrostis curvula</name>
    <name type="common">weeping love grass</name>
    <dbReference type="NCBI Taxonomy" id="38414"/>
    <lineage>
        <taxon>Eukaryota</taxon>
        <taxon>Viridiplantae</taxon>
        <taxon>Streptophyta</taxon>
        <taxon>Embryophyta</taxon>
        <taxon>Tracheophyta</taxon>
        <taxon>Spermatophyta</taxon>
        <taxon>Magnoliopsida</taxon>
        <taxon>Liliopsida</taxon>
        <taxon>Poales</taxon>
        <taxon>Poaceae</taxon>
        <taxon>PACMAD clade</taxon>
        <taxon>Chloridoideae</taxon>
        <taxon>Eragrostideae</taxon>
        <taxon>Eragrostidinae</taxon>
        <taxon>Eragrostis</taxon>
    </lineage>
</organism>
<sequence>MRFLAVVPLFLFPSRLGQSMVLCDEQRRRIYLDTNSSKEGKEGGADVGSREAKVTLHARRFPSPPANHIKNVNAGALAMAGSALKKPTEHDSEYQDSPLMWVLIICAYVGSEDLMERNCWRPLSVDKSNAILHLNWMPRFTIGFDYGHW</sequence>
<feature type="chain" id="PRO_5023938604" evidence="1">
    <location>
        <begin position="20"/>
        <end position="149"/>
    </location>
</feature>
<comment type="caution">
    <text evidence="2">The sequence shown here is derived from an EMBL/GenBank/DDBJ whole genome shotgun (WGS) entry which is preliminary data.</text>
</comment>
<keyword evidence="1" id="KW-0732">Signal</keyword>
<accession>A0A5J9WCT4</accession>
<feature type="non-terminal residue" evidence="2">
    <location>
        <position position="1"/>
    </location>
</feature>
<dbReference type="Gramene" id="TVU45801">
    <property type="protein sequence ID" value="TVU45801"/>
    <property type="gene ID" value="EJB05_05304"/>
</dbReference>
<evidence type="ECO:0000256" key="1">
    <source>
        <dbReference type="SAM" id="SignalP"/>
    </source>
</evidence>
<reference evidence="2 3" key="1">
    <citation type="journal article" date="2019" name="Sci. Rep.">
        <title>A high-quality genome of Eragrostis curvula grass provides insights into Poaceae evolution and supports new strategies to enhance forage quality.</title>
        <authorList>
            <person name="Carballo J."/>
            <person name="Santos B.A.C.M."/>
            <person name="Zappacosta D."/>
            <person name="Garbus I."/>
            <person name="Selva J.P."/>
            <person name="Gallo C.A."/>
            <person name="Diaz A."/>
            <person name="Albertini E."/>
            <person name="Caccamo M."/>
            <person name="Echenique V."/>
        </authorList>
    </citation>
    <scope>NUCLEOTIDE SEQUENCE [LARGE SCALE GENOMIC DNA]</scope>
    <source>
        <strain evidence="3">cv. Victoria</strain>
        <tissue evidence="2">Leaf</tissue>
    </source>
</reference>
<feature type="signal peptide" evidence="1">
    <location>
        <begin position="1"/>
        <end position="19"/>
    </location>
</feature>